<evidence type="ECO:0000256" key="3">
    <source>
        <dbReference type="ARBA" id="ARBA00012865"/>
    </source>
</evidence>
<keyword evidence="5" id="KW-0378">Hydrolase</keyword>
<dbReference type="PANTHER" id="PTHR35333:SF3">
    <property type="entry name" value="BETA-LACTAMASE-TYPE TRANSPEPTIDASE FOLD CONTAINING PROTEIN"/>
    <property type="match status" value="1"/>
</dbReference>
<evidence type="ECO:0000256" key="2">
    <source>
        <dbReference type="ARBA" id="ARBA00009009"/>
    </source>
</evidence>
<gene>
    <name evidence="5" type="primary">bla</name>
    <name evidence="5" type="ORF">ABQJ54_16115</name>
</gene>
<dbReference type="EC" id="3.5.2.6" evidence="3"/>
<accession>A0ABV3QHF9</accession>
<dbReference type="InterPro" id="IPR000871">
    <property type="entry name" value="Beta-lactam_class-A"/>
</dbReference>
<feature type="domain" description="Beta-lactamase class A catalytic" evidence="4">
    <location>
        <begin position="59"/>
        <end position="312"/>
    </location>
</feature>
<dbReference type="InterPro" id="IPR045155">
    <property type="entry name" value="Beta-lactam_cat"/>
</dbReference>
<dbReference type="EMBL" id="JBFOHK010000004">
    <property type="protein sequence ID" value="MEW9573282.1"/>
    <property type="molecule type" value="Genomic_DNA"/>
</dbReference>
<dbReference type="RefSeq" id="WP_367855331.1">
    <property type="nucleotide sequence ID" value="NZ_JBFOHK010000004.1"/>
</dbReference>
<evidence type="ECO:0000256" key="1">
    <source>
        <dbReference type="ARBA" id="ARBA00001526"/>
    </source>
</evidence>
<name>A0ABV3QHF9_9GAMM</name>
<evidence type="ECO:0000313" key="5">
    <source>
        <dbReference type="EMBL" id="MEW9573282.1"/>
    </source>
</evidence>
<dbReference type="NCBIfam" id="NF033103">
    <property type="entry name" value="bla_class_A"/>
    <property type="match status" value="1"/>
</dbReference>
<sequence>MHTARIRLPGLLVLIFAFIPPAALLAAPLPDAHAGHAGHAALQDKLEALAKRAQPGVLGIVVLDPQSGERWQVNAGRAYPMMSVFKAPVAAAVFARIDSGALSMEKTVTLTRADVVGGSAVPSIGAHFHGERMSFTVRQLLAAAVSDSDNTAVDALLKLVPPREVTAFLRAHGIAGMRVDTGEAGVDRVFEQLAPGQQPPENETAQAEESRLQRGYRAYLADPRNRSTPDAAADFLRQLQRGALLSPASTHALLALLQAQTRPNRMRQGLPRDVQFADKCGTSYTLDGLTAAYNDIGILIWPDGRSVIVAAFLTASTASKAQREALFADLARTVAAT</sequence>
<dbReference type="PRINTS" id="PR00118">
    <property type="entry name" value="BLACTAMASEA"/>
</dbReference>
<dbReference type="SUPFAM" id="SSF56601">
    <property type="entry name" value="beta-lactamase/transpeptidase-like"/>
    <property type="match status" value="1"/>
</dbReference>
<comment type="caution">
    <text evidence="5">The sequence shown here is derived from an EMBL/GenBank/DDBJ whole genome shotgun (WGS) entry which is preliminary data.</text>
</comment>
<evidence type="ECO:0000259" key="4">
    <source>
        <dbReference type="Pfam" id="PF13354"/>
    </source>
</evidence>
<protein>
    <recommendedName>
        <fullName evidence="3">beta-lactamase</fullName>
        <ecNumber evidence="3">3.5.2.6</ecNumber>
    </recommendedName>
</protein>
<keyword evidence="6" id="KW-1185">Reference proteome</keyword>
<dbReference type="Gene3D" id="3.40.710.10">
    <property type="entry name" value="DD-peptidase/beta-lactamase superfamily"/>
    <property type="match status" value="1"/>
</dbReference>
<proteinExistence type="inferred from homology"/>
<organism evidence="5 6">
    <name type="scientific">Rhodanobacter lycopersici</name>
    <dbReference type="NCBI Taxonomy" id="3162487"/>
    <lineage>
        <taxon>Bacteria</taxon>
        <taxon>Pseudomonadati</taxon>
        <taxon>Pseudomonadota</taxon>
        <taxon>Gammaproteobacteria</taxon>
        <taxon>Lysobacterales</taxon>
        <taxon>Rhodanobacteraceae</taxon>
        <taxon>Rhodanobacter</taxon>
    </lineage>
</organism>
<dbReference type="Proteomes" id="UP001556220">
    <property type="component" value="Unassembled WGS sequence"/>
</dbReference>
<evidence type="ECO:0000313" key="6">
    <source>
        <dbReference type="Proteomes" id="UP001556220"/>
    </source>
</evidence>
<comment type="similarity">
    <text evidence="2">Belongs to the class-A beta-lactamase family.</text>
</comment>
<dbReference type="Pfam" id="PF13354">
    <property type="entry name" value="Beta-lactamase2"/>
    <property type="match status" value="1"/>
</dbReference>
<dbReference type="GO" id="GO:0008800">
    <property type="term" value="F:beta-lactamase activity"/>
    <property type="evidence" value="ECO:0007669"/>
    <property type="project" value="UniProtKB-EC"/>
</dbReference>
<dbReference type="PANTHER" id="PTHR35333">
    <property type="entry name" value="BETA-LACTAMASE"/>
    <property type="match status" value="1"/>
</dbReference>
<comment type="catalytic activity">
    <reaction evidence="1">
        <text>a beta-lactam + H2O = a substituted beta-amino acid</text>
        <dbReference type="Rhea" id="RHEA:20401"/>
        <dbReference type="ChEBI" id="CHEBI:15377"/>
        <dbReference type="ChEBI" id="CHEBI:35627"/>
        <dbReference type="ChEBI" id="CHEBI:140347"/>
        <dbReference type="EC" id="3.5.2.6"/>
    </reaction>
</comment>
<reference evidence="5 6" key="1">
    <citation type="submission" date="2024-06" db="EMBL/GenBank/DDBJ databases">
        <authorList>
            <person name="Woo H."/>
        </authorList>
    </citation>
    <scope>NUCLEOTIDE SEQUENCE [LARGE SCALE GENOMIC DNA]</scope>
    <source>
        <strain evidence="5 6">Si-c</strain>
    </source>
</reference>
<dbReference type="InterPro" id="IPR012338">
    <property type="entry name" value="Beta-lactam/transpept-like"/>
</dbReference>